<keyword evidence="1" id="KW-0732">Signal</keyword>
<evidence type="ECO:0000313" key="2">
    <source>
        <dbReference type="EMBL" id="GMT07370.1"/>
    </source>
</evidence>
<proteinExistence type="predicted"/>
<protein>
    <submittedName>
        <fullName evidence="2">Uncharacterized protein</fullName>
    </submittedName>
</protein>
<dbReference type="EMBL" id="BTSX01000006">
    <property type="protein sequence ID" value="GMT07370.1"/>
    <property type="molecule type" value="Genomic_DNA"/>
</dbReference>
<dbReference type="AlphaFoldDB" id="A0AAV5UJX8"/>
<name>A0AAV5UJX8_9BILA</name>
<dbReference type="Proteomes" id="UP001432027">
    <property type="component" value="Unassembled WGS sequence"/>
</dbReference>
<evidence type="ECO:0000313" key="3">
    <source>
        <dbReference type="Proteomes" id="UP001432027"/>
    </source>
</evidence>
<comment type="caution">
    <text evidence="2">The sequence shown here is derived from an EMBL/GenBank/DDBJ whole genome shotgun (WGS) entry which is preliminary data.</text>
</comment>
<feature type="signal peptide" evidence="1">
    <location>
        <begin position="1"/>
        <end position="20"/>
    </location>
</feature>
<evidence type="ECO:0000256" key="1">
    <source>
        <dbReference type="SAM" id="SignalP"/>
    </source>
</evidence>
<feature type="chain" id="PRO_5043618945" evidence="1">
    <location>
        <begin position="21"/>
        <end position="120"/>
    </location>
</feature>
<feature type="non-terminal residue" evidence="2">
    <location>
        <position position="120"/>
    </location>
</feature>
<reference evidence="2" key="1">
    <citation type="submission" date="2023-10" db="EMBL/GenBank/DDBJ databases">
        <title>Genome assembly of Pristionchus species.</title>
        <authorList>
            <person name="Yoshida K."/>
            <person name="Sommer R.J."/>
        </authorList>
    </citation>
    <scope>NUCLEOTIDE SEQUENCE</scope>
    <source>
        <strain evidence="2">RS0144</strain>
    </source>
</reference>
<keyword evidence="3" id="KW-1185">Reference proteome</keyword>
<gene>
    <name evidence="2" type="ORF">PENTCL1PPCAC_29544</name>
</gene>
<organism evidence="2 3">
    <name type="scientific">Pristionchus entomophagus</name>
    <dbReference type="NCBI Taxonomy" id="358040"/>
    <lineage>
        <taxon>Eukaryota</taxon>
        <taxon>Metazoa</taxon>
        <taxon>Ecdysozoa</taxon>
        <taxon>Nematoda</taxon>
        <taxon>Chromadorea</taxon>
        <taxon>Rhabditida</taxon>
        <taxon>Rhabditina</taxon>
        <taxon>Diplogasteromorpha</taxon>
        <taxon>Diplogasteroidea</taxon>
        <taxon>Neodiplogasteridae</taxon>
        <taxon>Pristionchus</taxon>
    </lineage>
</organism>
<accession>A0AAV5UJX8</accession>
<sequence length="120" mass="12553">MGLPMVYLLGFCALLTLSAATINEPKPSDDFAFPPDRIPLQNLCGYLECNGVPSSCAGCVRPTTCSYTTIGCPANFDIYAAGYGTGATLICDPSRGWVLDGTTVVANYAAVYCVPTPPTT</sequence>